<dbReference type="Gene3D" id="1.20.1250.20">
    <property type="entry name" value="MFS general substrate transporter like domains"/>
    <property type="match status" value="1"/>
</dbReference>
<evidence type="ECO:0000256" key="4">
    <source>
        <dbReference type="ARBA" id="ARBA00023136"/>
    </source>
</evidence>
<name>A0A8E0RT41_9TREM</name>
<feature type="transmembrane region" description="Helical" evidence="5">
    <location>
        <begin position="131"/>
        <end position="152"/>
    </location>
</feature>
<dbReference type="GO" id="GO:0016020">
    <property type="term" value="C:membrane"/>
    <property type="evidence" value="ECO:0007669"/>
    <property type="project" value="UniProtKB-SubCell"/>
</dbReference>
<feature type="transmembrane region" description="Helical" evidence="5">
    <location>
        <begin position="250"/>
        <end position="275"/>
    </location>
</feature>
<feature type="transmembrane region" description="Helical" evidence="5">
    <location>
        <begin position="442"/>
        <end position="465"/>
    </location>
</feature>
<gene>
    <name evidence="6" type="ORF">FBUS_08072</name>
</gene>
<dbReference type="AlphaFoldDB" id="A0A8E0RT41"/>
<feature type="transmembrane region" description="Helical" evidence="5">
    <location>
        <begin position="20"/>
        <end position="42"/>
    </location>
</feature>
<reference evidence="6" key="1">
    <citation type="submission" date="2019-05" db="EMBL/GenBank/DDBJ databases">
        <title>Annotation for the trematode Fasciolopsis buski.</title>
        <authorList>
            <person name="Choi Y.-J."/>
        </authorList>
    </citation>
    <scope>NUCLEOTIDE SEQUENCE</scope>
    <source>
        <strain evidence="6">HT</strain>
        <tissue evidence="6">Whole worm</tissue>
    </source>
</reference>
<feature type="transmembrane region" description="Helical" evidence="5">
    <location>
        <begin position="54"/>
        <end position="83"/>
    </location>
</feature>
<evidence type="ECO:0000313" key="6">
    <source>
        <dbReference type="EMBL" id="KAA0190859.1"/>
    </source>
</evidence>
<dbReference type="GO" id="GO:0022857">
    <property type="term" value="F:transmembrane transporter activity"/>
    <property type="evidence" value="ECO:0007669"/>
    <property type="project" value="TreeGrafter"/>
</dbReference>
<dbReference type="EMBL" id="LUCM01006723">
    <property type="protein sequence ID" value="KAA0190859.1"/>
    <property type="molecule type" value="Genomic_DNA"/>
</dbReference>
<feature type="transmembrane region" description="Helical" evidence="5">
    <location>
        <begin position="356"/>
        <end position="373"/>
    </location>
</feature>
<evidence type="ECO:0000256" key="3">
    <source>
        <dbReference type="ARBA" id="ARBA00022989"/>
    </source>
</evidence>
<sequence>TIDSLRDADKEKRDWVHEKTAYLTSVNNFVISITGAFSTLAMGYVSDRYGRRSVLLWIMLIEALRVSLADVFSSPLTALIVMFNVDQWTVLLPNIIEGVLCGGQICAISQICVCIVDLTKRGDETEMEKRRLLLLTLFDTVACFSLAVGKAIAGSAIYYQGFAMSAMISLVLFVPGVIAIYWLPETNDNLIGRPGHGVSESLGSMNTNDDTVLVTDANQNGTLSSHVCTKFHTAISEFNKLFWTGNSASLVTIFILFLFSIAAVVDVQYLFLYLMGRPFCWNSARVGLYCSLSDAVSAVFSLLVVLLITYLGISLRRRQSFAQLNDNQLDDTNNEQSCISKDRLSNRQFTRHQRNLIIFLLCGMVPVLLHKVTMGIASLFHSFVATKILYVALALKITRSLNIPVIRALLASGFDSGEQGDLFRFSHNNSHRVLMSVNMSRLFALTALAERIGILISVSVLPPIYAASVATFQAAVFFVTAAILGLAVFLIG</sequence>
<dbReference type="InterPro" id="IPR036259">
    <property type="entry name" value="MFS_trans_sf"/>
</dbReference>
<feature type="transmembrane region" description="Helical" evidence="5">
    <location>
        <begin position="295"/>
        <end position="313"/>
    </location>
</feature>
<evidence type="ECO:0000256" key="2">
    <source>
        <dbReference type="ARBA" id="ARBA00022692"/>
    </source>
</evidence>
<dbReference type="PANTHER" id="PTHR23507">
    <property type="entry name" value="ZGC:174356"/>
    <property type="match status" value="1"/>
</dbReference>
<feature type="transmembrane region" description="Helical" evidence="5">
    <location>
        <begin position="471"/>
        <end position="491"/>
    </location>
</feature>
<keyword evidence="2 5" id="KW-0812">Transmembrane</keyword>
<comment type="subcellular location">
    <subcellularLocation>
        <location evidence="1">Membrane</location>
        <topology evidence="1">Multi-pass membrane protein</topology>
    </subcellularLocation>
</comment>
<keyword evidence="7" id="KW-1185">Reference proteome</keyword>
<keyword evidence="4 5" id="KW-0472">Membrane</keyword>
<accession>A0A8E0RT41</accession>
<dbReference type="Proteomes" id="UP000728185">
    <property type="component" value="Unassembled WGS sequence"/>
</dbReference>
<protein>
    <submittedName>
        <fullName evidence="6">Uncharacterized protein</fullName>
    </submittedName>
</protein>
<evidence type="ECO:0000256" key="1">
    <source>
        <dbReference type="ARBA" id="ARBA00004141"/>
    </source>
</evidence>
<dbReference type="SUPFAM" id="SSF103473">
    <property type="entry name" value="MFS general substrate transporter"/>
    <property type="match status" value="1"/>
</dbReference>
<feature type="non-terminal residue" evidence="6">
    <location>
        <position position="1"/>
    </location>
</feature>
<keyword evidence="3 5" id="KW-1133">Transmembrane helix</keyword>
<dbReference type="PANTHER" id="PTHR23507:SF1">
    <property type="entry name" value="FI18259P1-RELATED"/>
    <property type="match status" value="1"/>
</dbReference>
<evidence type="ECO:0000313" key="7">
    <source>
        <dbReference type="Proteomes" id="UP000728185"/>
    </source>
</evidence>
<feature type="transmembrane region" description="Helical" evidence="5">
    <location>
        <begin position="158"/>
        <end position="183"/>
    </location>
</feature>
<organism evidence="6 7">
    <name type="scientific">Fasciolopsis buskii</name>
    <dbReference type="NCBI Taxonomy" id="27845"/>
    <lineage>
        <taxon>Eukaryota</taxon>
        <taxon>Metazoa</taxon>
        <taxon>Spiralia</taxon>
        <taxon>Lophotrochozoa</taxon>
        <taxon>Platyhelminthes</taxon>
        <taxon>Trematoda</taxon>
        <taxon>Digenea</taxon>
        <taxon>Plagiorchiida</taxon>
        <taxon>Echinostomata</taxon>
        <taxon>Echinostomatoidea</taxon>
        <taxon>Fasciolidae</taxon>
        <taxon>Fasciolopsis</taxon>
    </lineage>
</organism>
<comment type="caution">
    <text evidence="6">The sequence shown here is derived from an EMBL/GenBank/DDBJ whole genome shotgun (WGS) entry which is preliminary data.</text>
</comment>
<evidence type="ECO:0000256" key="5">
    <source>
        <dbReference type="SAM" id="Phobius"/>
    </source>
</evidence>
<proteinExistence type="predicted"/>
<dbReference type="OrthoDB" id="3026777at2759"/>